<dbReference type="RefSeq" id="WP_157051800.1">
    <property type="nucleotide sequence ID" value="NZ_BMDY01000021.1"/>
</dbReference>
<protein>
    <recommendedName>
        <fullName evidence="3">DNA-binding protein</fullName>
    </recommendedName>
</protein>
<organism evidence="1 2">
    <name type="scientific">Agarivorans gilvus</name>
    <dbReference type="NCBI Taxonomy" id="680279"/>
    <lineage>
        <taxon>Bacteria</taxon>
        <taxon>Pseudomonadati</taxon>
        <taxon>Pseudomonadota</taxon>
        <taxon>Gammaproteobacteria</taxon>
        <taxon>Alteromonadales</taxon>
        <taxon>Alteromonadaceae</taxon>
        <taxon>Agarivorans</taxon>
    </lineage>
</organism>
<evidence type="ECO:0000313" key="2">
    <source>
        <dbReference type="Proteomes" id="UP000651977"/>
    </source>
</evidence>
<accession>A0ABQ1I6A1</accession>
<keyword evidence="2" id="KW-1185">Reference proteome</keyword>
<evidence type="ECO:0000313" key="1">
    <source>
        <dbReference type="EMBL" id="GGB15571.1"/>
    </source>
</evidence>
<gene>
    <name evidence="1" type="ORF">GCM10007414_31250</name>
</gene>
<proteinExistence type="predicted"/>
<sequence length="71" mass="7833">MAEFKQFNQRNAKAYQQQRNLIKQVLAGKSRCCEHCQQALFVVLPGQSKPAGIYCAKGCTAIELEMAAPSS</sequence>
<evidence type="ECO:0008006" key="3">
    <source>
        <dbReference type="Google" id="ProtNLM"/>
    </source>
</evidence>
<dbReference type="Proteomes" id="UP000651977">
    <property type="component" value="Unassembled WGS sequence"/>
</dbReference>
<dbReference type="EMBL" id="BMDY01000021">
    <property type="protein sequence ID" value="GGB15571.1"/>
    <property type="molecule type" value="Genomic_DNA"/>
</dbReference>
<name>A0ABQ1I6A1_9ALTE</name>
<reference evidence="2" key="1">
    <citation type="journal article" date="2019" name="Int. J. Syst. Evol. Microbiol.">
        <title>The Global Catalogue of Microorganisms (GCM) 10K type strain sequencing project: providing services to taxonomists for standard genome sequencing and annotation.</title>
        <authorList>
            <consortium name="The Broad Institute Genomics Platform"/>
            <consortium name="The Broad Institute Genome Sequencing Center for Infectious Disease"/>
            <person name="Wu L."/>
            <person name="Ma J."/>
        </authorList>
    </citation>
    <scope>NUCLEOTIDE SEQUENCE [LARGE SCALE GENOMIC DNA]</scope>
    <source>
        <strain evidence="2">CGMCC 1.10131</strain>
    </source>
</reference>
<comment type="caution">
    <text evidence="1">The sequence shown here is derived from an EMBL/GenBank/DDBJ whole genome shotgun (WGS) entry which is preliminary data.</text>
</comment>